<evidence type="ECO:0000256" key="1">
    <source>
        <dbReference type="SAM" id="MobiDB-lite"/>
    </source>
</evidence>
<accession>D7FK63</accession>
<evidence type="ECO:0000313" key="2">
    <source>
        <dbReference type="EMBL" id="CBJ29273.1"/>
    </source>
</evidence>
<sequence length="216" mass="23266">MQEIKDRKERLEERKERREAMKERREELGVKEDLGSFDIKGKARENAKAKAEQLVQVDFEDGHTQAMFGDTVTVTTVVGIPDSDDEEDARETARLEKELLQEKKRKRAERLERGRGGGGGGGAARGGVAGDSEGAKEERWSLAAVSKRLAANMPAKPRKGAAKRAAQAAAAATSEKGKKGKRAKKAAAGGGGGAALMDKARGSMPRAELSKGKKRR</sequence>
<feature type="compositionally biased region" description="Gly residues" evidence="1">
    <location>
        <begin position="116"/>
        <end position="129"/>
    </location>
</feature>
<feature type="region of interest" description="Disordered" evidence="1">
    <location>
        <begin position="79"/>
        <end position="216"/>
    </location>
</feature>
<reference evidence="2 3" key="1">
    <citation type="journal article" date="2010" name="Nature">
        <title>The Ectocarpus genome and the independent evolution of multicellularity in brown algae.</title>
        <authorList>
            <person name="Cock J.M."/>
            <person name="Sterck L."/>
            <person name="Rouze P."/>
            <person name="Scornet D."/>
            <person name="Allen A.E."/>
            <person name="Amoutzias G."/>
            <person name="Anthouard V."/>
            <person name="Artiguenave F."/>
            <person name="Aury J.M."/>
            <person name="Badger J.H."/>
            <person name="Beszteri B."/>
            <person name="Billiau K."/>
            <person name="Bonnet E."/>
            <person name="Bothwell J.H."/>
            <person name="Bowler C."/>
            <person name="Boyen C."/>
            <person name="Brownlee C."/>
            <person name="Carrano C.J."/>
            <person name="Charrier B."/>
            <person name="Cho G.Y."/>
            <person name="Coelho S.M."/>
            <person name="Collen J."/>
            <person name="Corre E."/>
            <person name="Da Silva C."/>
            <person name="Delage L."/>
            <person name="Delaroque N."/>
            <person name="Dittami S.M."/>
            <person name="Doulbeau S."/>
            <person name="Elias M."/>
            <person name="Farnham G."/>
            <person name="Gachon C.M."/>
            <person name="Gschloessl B."/>
            <person name="Heesch S."/>
            <person name="Jabbari K."/>
            <person name="Jubin C."/>
            <person name="Kawai H."/>
            <person name="Kimura K."/>
            <person name="Kloareg B."/>
            <person name="Kupper F.C."/>
            <person name="Lang D."/>
            <person name="Le Bail A."/>
            <person name="Leblanc C."/>
            <person name="Lerouge P."/>
            <person name="Lohr M."/>
            <person name="Lopez P.J."/>
            <person name="Martens C."/>
            <person name="Maumus F."/>
            <person name="Michel G."/>
            <person name="Miranda-Saavedra D."/>
            <person name="Morales J."/>
            <person name="Moreau H."/>
            <person name="Motomura T."/>
            <person name="Nagasato C."/>
            <person name="Napoli C.A."/>
            <person name="Nelson D.R."/>
            <person name="Nyvall-Collen P."/>
            <person name="Peters A.F."/>
            <person name="Pommier C."/>
            <person name="Potin P."/>
            <person name="Poulain J."/>
            <person name="Quesneville H."/>
            <person name="Read B."/>
            <person name="Rensing S.A."/>
            <person name="Ritter A."/>
            <person name="Rousvoal S."/>
            <person name="Samanta M."/>
            <person name="Samson G."/>
            <person name="Schroeder D.C."/>
            <person name="Segurens B."/>
            <person name="Strittmatter M."/>
            <person name="Tonon T."/>
            <person name="Tregear J.W."/>
            <person name="Valentin K."/>
            <person name="von Dassow P."/>
            <person name="Yamagishi T."/>
            <person name="Van de Peer Y."/>
            <person name="Wincker P."/>
        </authorList>
    </citation>
    <scope>NUCLEOTIDE SEQUENCE [LARGE SCALE GENOMIC DNA]</scope>
    <source>
        <strain evidence="3">Ec32 / CCAP1310/4</strain>
    </source>
</reference>
<proteinExistence type="predicted"/>
<name>D7FK63_ECTSI</name>
<gene>
    <name evidence="2" type="ORF">Esi_0140_0080</name>
</gene>
<feature type="compositionally biased region" description="Low complexity" evidence="1">
    <location>
        <begin position="163"/>
        <end position="174"/>
    </location>
</feature>
<feature type="region of interest" description="Disordered" evidence="1">
    <location>
        <begin position="1"/>
        <end position="27"/>
    </location>
</feature>
<dbReference type="Proteomes" id="UP000002630">
    <property type="component" value="Linkage Group LG22"/>
</dbReference>
<organism evidence="2 3">
    <name type="scientific">Ectocarpus siliculosus</name>
    <name type="common">Brown alga</name>
    <name type="synonym">Conferva siliculosa</name>
    <dbReference type="NCBI Taxonomy" id="2880"/>
    <lineage>
        <taxon>Eukaryota</taxon>
        <taxon>Sar</taxon>
        <taxon>Stramenopiles</taxon>
        <taxon>Ochrophyta</taxon>
        <taxon>PX clade</taxon>
        <taxon>Phaeophyceae</taxon>
        <taxon>Ectocarpales</taxon>
        <taxon>Ectocarpaceae</taxon>
        <taxon>Ectocarpus</taxon>
    </lineage>
</organism>
<dbReference type="EMBL" id="FN649747">
    <property type="protein sequence ID" value="CBJ29273.1"/>
    <property type="molecule type" value="Genomic_DNA"/>
</dbReference>
<evidence type="ECO:0000313" key="3">
    <source>
        <dbReference type="Proteomes" id="UP000002630"/>
    </source>
</evidence>
<protein>
    <submittedName>
        <fullName evidence="2">Uncharacterized protein</fullName>
    </submittedName>
</protein>
<dbReference type="AlphaFoldDB" id="D7FK63"/>
<dbReference type="EMBL" id="FN648001">
    <property type="protein sequence ID" value="CBJ29273.1"/>
    <property type="molecule type" value="Genomic_DNA"/>
</dbReference>
<keyword evidence="3" id="KW-1185">Reference proteome</keyword>
<dbReference type="InParanoid" id="D7FK63"/>
<feature type="compositionally biased region" description="Basic and acidic residues" evidence="1">
    <location>
        <begin position="90"/>
        <end position="102"/>
    </location>
</feature>